<name>A0A7V7RDB2_CROSK</name>
<dbReference type="InterPro" id="IPR036937">
    <property type="entry name" value="Adhesion_dom_fimbrial_sf"/>
</dbReference>
<organism evidence="7 8">
    <name type="scientific">Cronobacter sakazakii</name>
    <name type="common">Enterobacter sakazakii</name>
    <dbReference type="NCBI Taxonomy" id="28141"/>
    <lineage>
        <taxon>Bacteria</taxon>
        <taxon>Pseudomonadati</taxon>
        <taxon>Pseudomonadota</taxon>
        <taxon>Gammaproteobacteria</taxon>
        <taxon>Enterobacterales</taxon>
        <taxon>Enterobacteriaceae</taxon>
        <taxon>Cronobacter</taxon>
    </lineage>
</organism>
<comment type="similarity">
    <text evidence="2">Belongs to the fimbrial protein family.</text>
</comment>
<keyword evidence="3 5" id="KW-0732">Signal</keyword>
<evidence type="ECO:0000313" key="8">
    <source>
        <dbReference type="Proteomes" id="UP000548673"/>
    </source>
</evidence>
<evidence type="ECO:0000313" key="7">
    <source>
        <dbReference type="EMBL" id="NYV44317.1"/>
    </source>
</evidence>
<gene>
    <name evidence="7" type="ORF">HRR37_18555</name>
</gene>
<dbReference type="InterPro" id="IPR050263">
    <property type="entry name" value="Bact_Fimbrial_Adh_Pro"/>
</dbReference>
<dbReference type="AlphaFoldDB" id="A0A7V7RDB2"/>
<dbReference type="Proteomes" id="UP000548673">
    <property type="component" value="Unassembled WGS sequence"/>
</dbReference>
<keyword evidence="4" id="KW-0281">Fimbrium</keyword>
<dbReference type="GeneID" id="56732710"/>
<feature type="chain" id="PRO_5041102156" evidence="5">
    <location>
        <begin position="27"/>
        <end position="324"/>
    </location>
</feature>
<comment type="caution">
    <text evidence="7">The sequence shown here is derived from an EMBL/GenBank/DDBJ whole genome shotgun (WGS) entry which is preliminary data.</text>
</comment>
<evidence type="ECO:0000259" key="6">
    <source>
        <dbReference type="Pfam" id="PF00419"/>
    </source>
</evidence>
<comment type="subcellular location">
    <subcellularLocation>
        <location evidence="1">Fimbrium</location>
    </subcellularLocation>
</comment>
<evidence type="ECO:0000256" key="1">
    <source>
        <dbReference type="ARBA" id="ARBA00004561"/>
    </source>
</evidence>
<dbReference type="Gene3D" id="2.60.40.3310">
    <property type="match status" value="1"/>
</dbReference>
<feature type="domain" description="Fimbrial-type adhesion" evidence="6">
    <location>
        <begin position="193"/>
        <end position="323"/>
    </location>
</feature>
<sequence length="324" mass="35129">MNIYFRLAKSAAIVMLIKGLIAPVYASDCNLKQKPSNVTIPVTIQLPDNITMMPVGSVIYKKEASLAELSGSHDIISTACKAEISQLLNGKMPGRQNGQDTYATALPGLGIRITMIYDKPGSAHREWILPFSAQTRDLSNKTITSDDIKLRLEAIKTGTITSGGILSFRIPSLITLNDNSFVVNLAMALISPKAHCMIQVVNPQIDLPPVKISELKSNSGITAQSVNVNLLCMNTRRASINIEGLTDANNPTVFKNVAPDSHAENVGIEMLFNGTVMRPNSPLDLSLPNQNSYPLPLSVRYAKTSNNLTGGKVKAQITLRINYL</sequence>
<dbReference type="SUPFAM" id="SSF49401">
    <property type="entry name" value="Bacterial adhesins"/>
    <property type="match status" value="1"/>
</dbReference>
<dbReference type="Gene3D" id="2.60.40.1090">
    <property type="entry name" value="Fimbrial-type adhesion domain"/>
    <property type="match status" value="1"/>
</dbReference>
<dbReference type="PANTHER" id="PTHR33420:SF3">
    <property type="entry name" value="FIMBRIAL SUBUNIT ELFA"/>
    <property type="match status" value="1"/>
</dbReference>
<dbReference type="InterPro" id="IPR000259">
    <property type="entry name" value="Adhesion_dom_fimbrial"/>
</dbReference>
<dbReference type="RefSeq" id="WP_007894849.1">
    <property type="nucleotide sequence ID" value="NZ_CP011047.1"/>
</dbReference>
<dbReference type="EMBL" id="JABTXY010000027">
    <property type="protein sequence ID" value="NYV44317.1"/>
    <property type="molecule type" value="Genomic_DNA"/>
</dbReference>
<dbReference type="PANTHER" id="PTHR33420">
    <property type="entry name" value="FIMBRIAL SUBUNIT ELFA-RELATED"/>
    <property type="match status" value="1"/>
</dbReference>
<proteinExistence type="inferred from homology"/>
<dbReference type="GO" id="GO:0043709">
    <property type="term" value="P:cell adhesion involved in single-species biofilm formation"/>
    <property type="evidence" value="ECO:0007669"/>
    <property type="project" value="TreeGrafter"/>
</dbReference>
<evidence type="ECO:0000256" key="3">
    <source>
        <dbReference type="ARBA" id="ARBA00022729"/>
    </source>
</evidence>
<evidence type="ECO:0000256" key="4">
    <source>
        <dbReference type="ARBA" id="ARBA00023263"/>
    </source>
</evidence>
<dbReference type="Pfam" id="PF00419">
    <property type="entry name" value="Fimbrial"/>
    <property type="match status" value="1"/>
</dbReference>
<evidence type="ECO:0000256" key="5">
    <source>
        <dbReference type="SAM" id="SignalP"/>
    </source>
</evidence>
<accession>A0A7V7RDB2</accession>
<protein>
    <submittedName>
        <fullName evidence="7">Fimbrial protein</fullName>
    </submittedName>
</protein>
<dbReference type="KEGG" id="csj:CSK29544_01001"/>
<dbReference type="GO" id="GO:0009289">
    <property type="term" value="C:pilus"/>
    <property type="evidence" value="ECO:0007669"/>
    <property type="project" value="UniProtKB-SubCell"/>
</dbReference>
<feature type="signal peptide" evidence="5">
    <location>
        <begin position="1"/>
        <end position="26"/>
    </location>
</feature>
<reference evidence="7 8" key="1">
    <citation type="submission" date="2020-05" db="EMBL/GenBank/DDBJ databases">
        <title>The draft genome of Cronobacter sakazakii strain 145005.</title>
        <authorList>
            <person name="Yang J."/>
            <person name="Liu L."/>
            <person name="Feng Y."/>
            <person name="Zong Z."/>
        </authorList>
    </citation>
    <scope>NUCLEOTIDE SEQUENCE [LARGE SCALE GENOMIC DNA]</scope>
    <source>
        <strain evidence="7 8">145005</strain>
    </source>
</reference>
<evidence type="ECO:0000256" key="2">
    <source>
        <dbReference type="ARBA" id="ARBA00006671"/>
    </source>
</evidence>
<dbReference type="InterPro" id="IPR008966">
    <property type="entry name" value="Adhesion_dom_sf"/>
</dbReference>